<evidence type="ECO:0000313" key="3">
    <source>
        <dbReference type="EMBL" id="SFA59075.1"/>
    </source>
</evidence>
<dbReference type="EMBL" id="FOJM01000021">
    <property type="protein sequence ID" value="SFA59075.1"/>
    <property type="molecule type" value="Genomic_DNA"/>
</dbReference>
<evidence type="ECO:0000256" key="1">
    <source>
        <dbReference type="SAM" id="Phobius"/>
    </source>
</evidence>
<feature type="transmembrane region" description="Helical" evidence="1">
    <location>
        <begin position="394"/>
        <end position="413"/>
    </location>
</feature>
<feature type="transmembrane region" description="Helical" evidence="1">
    <location>
        <begin position="46"/>
        <end position="70"/>
    </location>
</feature>
<dbReference type="InterPro" id="IPR005182">
    <property type="entry name" value="YdbS-like_PH"/>
</dbReference>
<feature type="transmembrane region" description="Helical" evidence="1">
    <location>
        <begin position="12"/>
        <end position="40"/>
    </location>
</feature>
<dbReference type="PIRSF" id="PIRSF026631">
    <property type="entry name" value="UCP026631"/>
    <property type="match status" value="1"/>
</dbReference>
<keyword evidence="1" id="KW-1133">Transmembrane helix</keyword>
<dbReference type="Pfam" id="PF03703">
    <property type="entry name" value="bPH_2"/>
    <property type="match status" value="2"/>
</dbReference>
<proteinExistence type="predicted"/>
<dbReference type="RefSeq" id="WP_090987469.1">
    <property type="nucleotide sequence ID" value="NZ_FOJM01000021.1"/>
</dbReference>
<feature type="transmembrane region" description="Helical" evidence="1">
    <location>
        <begin position="228"/>
        <end position="251"/>
    </location>
</feature>
<keyword evidence="1" id="KW-0472">Membrane</keyword>
<name>A0A1I0U4X7_9SPHI</name>
<feature type="transmembrane region" description="Helical" evidence="1">
    <location>
        <begin position="365"/>
        <end position="388"/>
    </location>
</feature>
<keyword evidence="1" id="KW-0812">Transmembrane</keyword>
<dbReference type="Proteomes" id="UP000198836">
    <property type="component" value="Unassembled WGS sequence"/>
</dbReference>
<evidence type="ECO:0000313" key="4">
    <source>
        <dbReference type="Proteomes" id="UP000198836"/>
    </source>
</evidence>
<reference evidence="4" key="1">
    <citation type="submission" date="2016-10" db="EMBL/GenBank/DDBJ databases">
        <authorList>
            <person name="Varghese N."/>
            <person name="Submissions S."/>
        </authorList>
    </citation>
    <scope>NUCLEOTIDE SEQUENCE [LARGE SCALE GENOMIC DNA]</scope>
    <source>
        <strain evidence="4">DSM 18130</strain>
    </source>
</reference>
<gene>
    <name evidence="3" type="ORF">SAMN04488511_1216</name>
</gene>
<keyword evidence="4" id="KW-1185">Reference proteome</keyword>
<feature type="transmembrane region" description="Helical" evidence="1">
    <location>
        <begin position="183"/>
        <end position="208"/>
    </location>
</feature>
<feature type="domain" description="YdbS-like PH" evidence="2">
    <location>
        <begin position="79"/>
        <end position="149"/>
    </location>
</feature>
<dbReference type="PANTHER" id="PTHR34473">
    <property type="entry name" value="UPF0699 TRANSMEMBRANE PROTEIN YDBS"/>
    <property type="match status" value="1"/>
</dbReference>
<dbReference type="InterPro" id="IPR014529">
    <property type="entry name" value="UCP026631"/>
</dbReference>
<dbReference type="STRING" id="332999.SAMN04488511_1216"/>
<organism evidence="3 4">
    <name type="scientific">Pedobacter suwonensis</name>
    <dbReference type="NCBI Taxonomy" id="332999"/>
    <lineage>
        <taxon>Bacteria</taxon>
        <taxon>Pseudomonadati</taxon>
        <taxon>Bacteroidota</taxon>
        <taxon>Sphingobacteriia</taxon>
        <taxon>Sphingobacteriales</taxon>
        <taxon>Sphingobacteriaceae</taxon>
        <taxon>Pedobacter</taxon>
    </lineage>
</organism>
<dbReference type="PANTHER" id="PTHR34473:SF2">
    <property type="entry name" value="UPF0699 TRANSMEMBRANE PROTEIN YDBT"/>
    <property type="match status" value="1"/>
</dbReference>
<feature type="domain" description="YdbS-like PH" evidence="2">
    <location>
        <begin position="413"/>
        <end position="478"/>
    </location>
</feature>
<sequence>MNNDFSKPQRESALGIIIMGAHTMLKIGKAAFFLLVIVFVKMSGTSFFYLMLGISALMVFSFIFAYLWYLKFTFFLDKEKQEFIVNKGIFNRDQVIIQLDKIQQVNINQNILQKIIGVYGLKIDTAGAHGEEVSIKAIDETSAYILKEHLLNGESTSGTQQEVELENNKTAEKPFLKLSSWTLFKVGLTSNYGQSLALLIAFFYTVIYEGRQLLDAFKIDKDEIQSTVTSMLTIVTVFILIACLLIILLIVNLVRTFYKYFELEISEHSSTLLLSSGLIAKKNTLVSPNKVQITTYSQNYFQKKLNLLNMSLKQAHFGQSKKGHEMQGNTLEIPGCSAGERDELLKMILGKVPLKQRTFVPDWRFLNLPVFFKLILPVSIFLIIAFNTPEVKPYMGFAIAYLLIGIFMIYVSYRRHRISVNQDFIIKTSGIWDISNEIVVPNKIQSITTFQYPWHKAVDVGHLTLHTAAGQIHFKYGNYTEIKQLVNYWLYQIESRNENWM</sequence>
<evidence type="ECO:0000259" key="2">
    <source>
        <dbReference type="Pfam" id="PF03703"/>
    </source>
</evidence>
<dbReference type="AlphaFoldDB" id="A0A1I0U4X7"/>
<protein>
    <submittedName>
        <fullName evidence="3">Putative membrane protein</fullName>
    </submittedName>
</protein>
<dbReference type="OrthoDB" id="1049931at2"/>
<accession>A0A1I0U4X7</accession>